<comment type="caution">
    <text evidence="5">The sequence shown here is derived from an EMBL/GenBank/DDBJ whole genome shotgun (WGS) entry which is preliminary data.</text>
</comment>
<evidence type="ECO:0000313" key="5">
    <source>
        <dbReference type="EMBL" id="MDP9806171.1"/>
    </source>
</evidence>
<evidence type="ECO:0000313" key="6">
    <source>
        <dbReference type="Proteomes" id="UP001243212"/>
    </source>
</evidence>
<dbReference type="PIRSF" id="PIRSF006806">
    <property type="entry name" value="FTHF_cligase"/>
    <property type="match status" value="1"/>
</dbReference>
<comment type="similarity">
    <text evidence="1 4">Belongs to the 5-formyltetrahydrofolate cyclo-ligase family.</text>
</comment>
<protein>
    <recommendedName>
        <fullName evidence="4">5-formyltetrahydrofolate cyclo-ligase</fullName>
        <ecNumber evidence="4">6.3.3.2</ecNumber>
    </recommendedName>
</protein>
<dbReference type="Pfam" id="PF01812">
    <property type="entry name" value="5-FTHF_cyc-lig"/>
    <property type="match status" value="1"/>
</dbReference>
<dbReference type="EMBL" id="JAUSQX010000001">
    <property type="protein sequence ID" value="MDP9806171.1"/>
    <property type="molecule type" value="Genomic_DNA"/>
</dbReference>
<gene>
    <name evidence="5" type="ORF">J2S70_000753</name>
</gene>
<reference evidence="5 6" key="1">
    <citation type="submission" date="2023-07" db="EMBL/GenBank/DDBJ databases">
        <title>Sequencing the genomes of 1000 actinobacteria strains.</title>
        <authorList>
            <person name="Klenk H.-P."/>
        </authorList>
    </citation>
    <scope>NUCLEOTIDE SEQUENCE [LARGE SCALE GENOMIC DNA]</scope>
    <source>
        <strain evidence="5 6">DSM 17163</strain>
    </source>
</reference>
<dbReference type="InterPro" id="IPR037171">
    <property type="entry name" value="NagB/RpiA_transferase-like"/>
</dbReference>
<dbReference type="PANTHER" id="PTHR23407">
    <property type="entry name" value="ATPASE INHIBITOR/5-FORMYLTETRAHYDROFOLATE CYCLO-LIGASE"/>
    <property type="match status" value="1"/>
</dbReference>
<evidence type="ECO:0000256" key="1">
    <source>
        <dbReference type="ARBA" id="ARBA00010638"/>
    </source>
</evidence>
<dbReference type="RefSeq" id="WP_307682406.1">
    <property type="nucleotide sequence ID" value="NZ_JAUSQX010000001.1"/>
</dbReference>
<evidence type="ECO:0000256" key="3">
    <source>
        <dbReference type="ARBA" id="ARBA00022840"/>
    </source>
</evidence>
<proteinExistence type="inferred from homology"/>
<dbReference type="Proteomes" id="UP001243212">
    <property type="component" value="Unassembled WGS sequence"/>
</dbReference>
<dbReference type="Gene3D" id="3.40.50.10420">
    <property type="entry name" value="NagB/RpiA/CoA transferase-like"/>
    <property type="match status" value="1"/>
</dbReference>
<name>A0ABT9NFK2_9ACTO</name>
<dbReference type="SUPFAM" id="SSF100950">
    <property type="entry name" value="NagB/RpiA/CoA transferase-like"/>
    <property type="match status" value="1"/>
</dbReference>
<keyword evidence="2 4" id="KW-0547">Nucleotide-binding</keyword>
<accession>A0ABT9NFK2</accession>
<sequence>MSISALSVPNISSMEVEEGKQALRSAIRAHRKQRGKKMLEKFSKEWAQTVLHFVGERELVACYVSVNKEPPTREVVAALCEAGKRVLLPKLGPGLTRSWGLYSPREELVEMAPGRPPEPPGEALGPEVLADVEALVIPALAISHRGARLGQGGGWYDRALKKVSPNALVGAMIYPEELLEESIPQDEMDMRVPYVIHPTAILQTSAAREGCPQFG</sequence>
<dbReference type="InterPro" id="IPR024185">
    <property type="entry name" value="FTHF_cligase-like_sf"/>
</dbReference>
<dbReference type="PANTHER" id="PTHR23407:SF1">
    <property type="entry name" value="5-FORMYLTETRAHYDROFOLATE CYCLO-LIGASE"/>
    <property type="match status" value="1"/>
</dbReference>
<keyword evidence="4" id="KW-0479">Metal-binding</keyword>
<keyword evidence="5" id="KW-0436">Ligase</keyword>
<keyword evidence="3 4" id="KW-0067">ATP-binding</keyword>
<comment type="catalytic activity">
    <reaction evidence="4">
        <text>(6S)-5-formyl-5,6,7,8-tetrahydrofolate + ATP = (6R)-5,10-methenyltetrahydrofolate + ADP + phosphate</text>
        <dbReference type="Rhea" id="RHEA:10488"/>
        <dbReference type="ChEBI" id="CHEBI:30616"/>
        <dbReference type="ChEBI" id="CHEBI:43474"/>
        <dbReference type="ChEBI" id="CHEBI:57455"/>
        <dbReference type="ChEBI" id="CHEBI:57457"/>
        <dbReference type="ChEBI" id="CHEBI:456216"/>
        <dbReference type="EC" id="6.3.3.2"/>
    </reaction>
</comment>
<organism evidence="5 6">
    <name type="scientific">Trueperella bonasi</name>
    <dbReference type="NCBI Taxonomy" id="312286"/>
    <lineage>
        <taxon>Bacteria</taxon>
        <taxon>Bacillati</taxon>
        <taxon>Actinomycetota</taxon>
        <taxon>Actinomycetes</taxon>
        <taxon>Actinomycetales</taxon>
        <taxon>Actinomycetaceae</taxon>
        <taxon>Trueperella</taxon>
    </lineage>
</organism>
<dbReference type="GO" id="GO:0030272">
    <property type="term" value="F:5-formyltetrahydrofolate cyclo-ligase activity"/>
    <property type="evidence" value="ECO:0007669"/>
    <property type="project" value="UniProtKB-EC"/>
</dbReference>
<comment type="cofactor">
    <cofactor evidence="4">
        <name>Mg(2+)</name>
        <dbReference type="ChEBI" id="CHEBI:18420"/>
    </cofactor>
</comment>
<dbReference type="NCBIfam" id="TIGR02727">
    <property type="entry name" value="MTHFS_bact"/>
    <property type="match status" value="1"/>
</dbReference>
<evidence type="ECO:0000256" key="4">
    <source>
        <dbReference type="RuleBase" id="RU361279"/>
    </source>
</evidence>
<keyword evidence="4" id="KW-0460">Magnesium</keyword>
<dbReference type="InterPro" id="IPR002698">
    <property type="entry name" value="FTHF_cligase"/>
</dbReference>
<keyword evidence="6" id="KW-1185">Reference proteome</keyword>
<evidence type="ECO:0000256" key="2">
    <source>
        <dbReference type="ARBA" id="ARBA00022741"/>
    </source>
</evidence>
<dbReference type="EC" id="6.3.3.2" evidence="4"/>